<accession>A0A7R9ZLE8</accession>
<dbReference type="FunFam" id="2.40.110.10:FF:000001">
    <property type="entry name" value="Acyl-CoA dehydrogenase, mitochondrial"/>
    <property type="match status" value="1"/>
</dbReference>
<comment type="cofactor">
    <cofactor evidence="1 14">
        <name>FAD</name>
        <dbReference type="ChEBI" id="CHEBI:57692"/>
    </cofactor>
</comment>
<evidence type="ECO:0000256" key="6">
    <source>
        <dbReference type="ARBA" id="ARBA00022827"/>
    </source>
</evidence>
<evidence type="ECO:0000256" key="4">
    <source>
        <dbReference type="ARBA" id="ARBA00012046"/>
    </source>
</evidence>
<dbReference type="AlphaFoldDB" id="A0A7R9ZLE8"/>
<dbReference type="Gene3D" id="1.20.140.10">
    <property type="entry name" value="Butyryl-CoA Dehydrogenase, subunit A, domain 3"/>
    <property type="match status" value="1"/>
</dbReference>
<dbReference type="SUPFAM" id="SSF56645">
    <property type="entry name" value="Acyl-CoA dehydrogenase NM domain-like"/>
    <property type="match status" value="1"/>
</dbReference>
<evidence type="ECO:0000259" key="17">
    <source>
        <dbReference type="Pfam" id="PF02771"/>
    </source>
</evidence>
<name>A0A7R9ZLE8_9STRA</name>
<dbReference type="PROSITE" id="PS00073">
    <property type="entry name" value="ACYL_COA_DH_2"/>
    <property type="match status" value="1"/>
</dbReference>
<dbReference type="GO" id="GO:0050660">
    <property type="term" value="F:flavin adenine dinucleotide binding"/>
    <property type="evidence" value="ECO:0007669"/>
    <property type="project" value="InterPro"/>
</dbReference>
<dbReference type="Gene3D" id="2.40.110.10">
    <property type="entry name" value="Butyryl-CoA Dehydrogenase, subunit A, domain 2"/>
    <property type="match status" value="1"/>
</dbReference>
<dbReference type="SUPFAM" id="SSF47203">
    <property type="entry name" value="Acyl-CoA dehydrogenase C-terminal domain-like"/>
    <property type="match status" value="1"/>
</dbReference>
<feature type="domain" description="Acyl-CoA oxidase/dehydrogenase middle" evidence="16">
    <location>
        <begin position="164"/>
        <end position="259"/>
    </location>
</feature>
<dbReference type="InterPro" id="IPR036250">
    <property type="entry name" value="AcylCo_DH-like_C"/>
</dbReference>
<evidence type="ECO:0000256" key="10">
    <source>
        <dbReference type="ARBA" id="ARBA00045387"/>
    </source>
</evidence>
<dbReference type="InterPro" id="IPR037069">
    <property type="entry name" value="AcylCoA_DH/ox_N_sf"/>
</dbReference>
<keyword evidence="5 14" id="KW-0285">Flavoprotein</keyword>
<comment type="similarity">
    <text evidence="3 14">Belongs to the acyl-CoA dehydrogenase family.</text>
</comment>
<evidence type="ECO:0000256" key="9">
    <source>
        <dbReference type="ARBA" id="ARBA00044204"/>
    </source>
</evidence>
<dbReference type="Pfam" id="PF02771">
    <property type="entry name" value="Acyl-CoA_dh_N"/>
    <property type="match status" value="1"/>
</dbReference>
<dbReference type="PROSITE" id="PS00072">
    <property type="entry name" value="ACYL_COA_DH_1"/>
    <property type="match status" value="1"/>
</dbReference>
<dbReference type="InterPro" id="IPR046373">
    <property type="entry name" value="Acyl-CoA_Oxase/DH_mid-dom_sf"/>
</dbReference>
<dbReference type="Pfam" id="PF00441">
    <property type="entry name" value="Acyl-CoA_dh_1"/>
    <property type="match status" value="1"/>
</dbReference>
<evidence type="ECO:0000313" key="18">
    <source>
        <dbReference type="EMBL" id="CAD8331988.1"/>
    </source>
</evidence>
<keyword evidence="6 14" id="KW-0274">FAD</keyword>
<evidence type="ECO:0000256" key="1">
    <source>
        <dbReference type="ARBA" id="ARBA00001974"/>
    </source>
</evidence>
<evidence type="ECO:0000256" key="8">
    <source>
        <dbReference type="ARBA" id="ARBA00031895"/>
    </source>
</evidence>
<evidence type="ECO:0000259" key="15">
    <source>
        <dbReference type="Pfam" id="PF00441"/>
    </source>
</evidence>
<feature type="domain" description="Acyl-CoA dehydrogenase/oxidase N-terminal" evidence="17">
    <location>
        <begin position="45"/>
        <end position="156"/>
    </location>
</feature>
<comment type="catalytic activity">
    <reaction evidence="13">
        <text>butanoyl-CoA + oxidized [electron-transfer flavoprotein] + H(+) = (2E)-butenoyl-CoA + reduced [electron-transfer flavoprotein]</text>
        <dbReference type="Rhea" id="RHEA:24004"/>
        <dbReference type="Rhea" id="RHEA-COMP:10685"/>
        <dbReference type="Rhea" id="RHEA-COMP:10686"/>
        <dbReference type="ChEBI" id="CHEBI:15378"/>
        <dbReference type="ChEBI" id="CHEBI:57332"/>
        <dbReference type="ChEBI" id="CHEBI:57371"/>
        <dbReference type="ChEBI" id="CHEBI:57692"/>
        <dbReference type="ChEBI" id="CHEBI:58307"/>
        <dbReference type="EC" id="1.3.8.1"/>
    </reaction>
    <physiologicalReaction direction="left-to-right" evidence="13">
        <dbReference type="Rhea" id="RHEA:24005"/>
    </physiologicalReaction>
</comment>
<evidence type="ECO:0000256" key="5">
    <source>
        <dbReference type="ARBA" id="ARBA00022630"/>
    </source>
</evidence>
<comment type="catalytic activity">
    <reaction evidence="12">
        <text>hexanoyl-CoA + oxidized [electron-transfer flavoprotein] + H(+) = (2E)-hexenoyl-CoA + reduced [electron-transfer flavoprotein]</text>
        <dbReference type="Rhea" id="RHEA:43464"/>
        <dbReference type="Rhea" id="RHEA-COMP:10685"/>
        <dbReference type="Rhea" id="RHEA-COMP:10686"/>
        <dbReference type="ChEBI" id="CHEBI:15378"/>
        <dbReference type="ChEBI" id="CHEBI:57692"/>
        <dbReference type="ChEBI" id="CHEBI:58307"/>
        <dbReference type="ChEBI" id="CHEBI:62077"/>
        <dbReference type="ChEBI" id="CHEBI:62620"/>
    </reaction>
    <physiologicalReaction direction="left-to-right" evidence="12">
        <dbReference type="Rhea" id="RHEA:43465"/>
    </physiologicalReaction>
</comment>
<dbReference type="FunFam" id="1.10.540.10:FF:000002">
    <property type="entry name" value="Acyl-CoA dehydrogenase FadE19"/>
    <property type="match status" value="1"/>
</dbReference>
<comment type="catalytic activity">
    <reaction evidence="11">
        <text>pentanoyl-CoA + oxidized [electron-transfer flavoprotein] + H(+) = (2E)-pentenoyl-CoA + reduced [electron-transfer flavoprotein]</text>
        <dbReference type="Rhea" id="RHEA:43456"/>
        <dbReference type="Rhea" id="RHEA-COMP:10685"/>
        <dbReference type="Rhea" id="RHEA-COMP:10686"/>
        <dbReference type="ChEBI" id="CHEBI:15378"/>
        <dbReference type="ChEBI" id="CHEBI:57389"/>
        <dbReference type="ChEBI" id="CHEBI:57692"/>
        <dbReference type="ChEBI" id="CHEBI:58307"/>
        <dbReference type="ChEBI" id="CHEBI:86160"/>
    </reaction>
    <physiologicalReaction direction="left-to-right" evidence="11">
        <dbReference type="Rhea" id="RHEA:43457"/>
    </physiologicalReaction>
</comment>
<comment type="function">
    <text evidence="10">Short-chain specific acyl-CoA dehydrogenase is one of the acyl-CoA dehydrogenases that catalyze the first step of mitochondrial fatty acid beta-oxidation, an aerobic process breaking down fatty acids into acetyl-CoA and allowing the production of energy from fats. The first step of fatty acid beta-oxidation consists in the removal of one hydrogen from C-2 and C-3 of the straight-chain fatty acyl-CoA thioester, resulting in the formation of trans-2-enoyl-CoA. Among the different mitochondrial acyl-CoA dehydrogenases, short-chain specific acyl-CoA dehydrogenase acts specifically on acyl-CoAs with saturated 4 to 6 carbons long primary chains.</text>
</comment>
<dbReference type="GO" id="GO:0046359">
    <property type="term" value="P:butyrate catabolic process"/>
    <property type="evidence" value="ECO:0007669"/>
    <property type="project" value="TreeGrafter"/>
</dbReference>
<evidence type="ECO:0000256" key="13">
    <source>
        <dbReference type="ARBA" id="ARBA00050758"/>
    </source>
</evidence>
<gene>
    <name evidence="18" type="ORF">CAUS1442_LOCUS4087</name>
</gene>
<dbReference type="PANTHER" id="PTHR43884">
    <property type="entry name" value="ACYL-COA DEHYDROGENASE"/>
    <property type="match status" value="1"/>
</dbReference>
<evidence type="ECO:0000256" key="7">
    <source>
        <dbReference type="ARBA" id="ARBA00023002"/>
    </source>
</evidence>
<feature type="domain" description="Acyl-CoA dehydrogenase/oxidase C-terminal" evidence="15">
    <location>
        <begin position="271"/>
        <end position="418"/>
    </location>
</feature>
<proteinExistence type="inferred from homology"/>
<comment type="pathway">
    <text evidence="2">Lipid metabolism; mitochondrial fatty acid beta-oxidation.</text>
</comment>
<dbReference type="PIRSF" id="PIRSF016578">
    <property type="entry name" value="HsaA"/>
    <property type="match status" value="1"/>
</dbReference>
<evidence type="ECO:0000256" key="12">
    <source>
        <dbReference type="ARBA" id="ARBA00049192"/>
    </source>
</evidence>
<sequence>MMCQRLATPLSARMPSLLRGSRTVGVNSAVSKMATRSITSHSQLSDEQRMVWEMCSKFADEELAPNAGEWDKKHQFPKEAVAQLSELGMMGINTPEENSGSGLDAMSYAIAMEEISRGCASVGVIMSAHNSLYMYPVQTFGTPEQHEQWITPFAGGGEEGKIGCFALSEPGNGSDAGAASTTAKKDGDDWIINGTKAWITNAYESSAAVVFATTDKDLKHKGISAFIVPMDAEGFSLGAKEDKLGIRASSTANLIMENVRIPGNCLLGDEGMGFKIAMQTLDGGRIGVAGQALGIASASIDCAVKYALERNAFGKPISELQTIQNKISAMTVARDAARLLTWRAAQLKDDGQRFVREAAMAKLAASEAATMCSHQAIQILGGMGYVTEMPAERHYRDARITEIYEGTSEIQHLVIANDVIKEYKSSH</sequence>
<dbReference type="Gene3D" id="1.10.540.10">
    <property type="entry name" value="Acyl-CoA dehydrogenase/oxidase, N-terminal domain"/>
    <property type="match status" value="1"/>
</dbReference>
<organism evidence="18">
    <name type="scientific">Craspedostauros australis</name>
    <dbReference type="NCBI Taxonomy" id="1486917"/>
    <lineage>
        <taxon>Eukaryota</taxon>
        <taxon>Sar</taxon>
        <taxon>Stramenopiles</taxon>
        <taxon>Ochrophyta</taxon>
        <taxon>Bacillariophyta</taxon>
        <taxon>Bacillariophyceae</taxon>
        <taxon>Bacillariophycidae</taxon>
        <taxon>Naviculales</taxon>
        <taxon>Naviculaceae</taxon>
        <taxon>Craspedostauros</taxon>
    </lineage>
</organism>
<dbReference type="Pfam" id="PF02770">
    <property type="entry name" value="Acyl-CoA_dh_M"/>
    <property type="match status" value="1"/>
</dbReference>
<reference evidence="18" key="1">
    <citation type="submission" date="2021-01" db="EMBL/GenBank/DDBJ databases">
        <authorList>
            <person name="Corre E."/>
            <person name="Pelletier E."/>
            <person name="Niang G."/>
            <person name="Scheremetjew M."/>
            <person name="Finn R."/>
            <person name="Kale V."/>
            <person name="Holt S."/>
            <person name="Cochrane G."/>
            <person name="Meng A."/>
            <person name="Brown T."/>
            <person name="Cohen L."/>
        </authorList>
    </citation>
    <scope>NUCLEOTIDE SEQUENCE</scope>
    <source>
        <strain evidence="18">CCMP3328</strain>
    </source>
</reference>
<keyword evidence="7 14" id="KW-0560">Oxidoreductase</keyword>
<evidence type="ECO:0000259" key="16">
    <source>
        <dbReference type="Pfam" id="PF02770"/>
    </source>
</evidence>
<dbReference type="CDD" id="cd01158">
    <property type="entry name" value="SCAD_SBCAD"/>
    <property type="match status" value="1"/>
</dbReference>
<dbReference type="FunFam" id="1.20.140.10:FF:000004">
    <property type="entry name" value="Acyl-CoA dehydrogenase FadE25"/>
    <property type="match status" value="1"/>
</dbReference>
<evidence type="ECO:0000256" key="2">
    <source>
        <dbReference type="ARBA" id="ARBA00005198"/>
    </source>
</evidence>
<dbReference type="InterPro" id="IPR006091">
    <property type="entry name" value="Acyl-CoA_Oxase/DH_mid-dom"/>
</dbReference>
<dbReference type="InterPro" id="IPR006089">
    <property type="entry name" value="Acyl-CoA_DH_CS"/>
</dbReference>
<dbReference type="GO" id="GO:0033539">
    <property type="term" value="P:fatty acid beta-oxidation using acyl-CoA dehydrogenase"/>
    <property type="evidence" value="ECO:0007669"/>
    <property type="project" value="TreeGrafter"/>
</dbReference>
<evidence type="ECO:0000256" key="11">
    <source>
        <dbReference type="ARBA" id="ARBA00048499"/>
    </source>
</evidence>
<dbReference type="EMBL" id="HBEF01006581">
    <property type="protein sequence ID" value="CAD8331988.1"/>
    <property type="molecule type" value="Transcribed_RNA"/>
</dbReference>
<evidence type="ECO:0000256" key="14">
    <source>
        <dbReference type="RuleBase" id="RU362125"/>
    </source>
</evidence>
<dbReference type="InterPro" id="IPR009100">
    <property type="entry name" value="AcylCoA_DH/oxidase_NM_dom_sf"/>
</dbReference>
<dbReference type="InterPro" id="IPR009075">
    <property type="entry name" value="AcylCo_DH/oxidase_C"/>
</dbReference>
<dbReference type="InterPro" id="IPR013786">
    <property type="entry name" value="AcylCoA_DH/ox_N"/>
</dbReference>
<dbReference type="GO" id="GO:0016937">
    <property type="term" value="F:short-chain fatty acyl-CoA dehydrogenase activity"/>
    <property type="evidence" value="ECO:0007669"/>
    <property type="project" value="UniProtKB-EC"/>
</dbReference>
<protein>
    <recommendedName>
        <fullName evidence="9">Short-chain specific acyl-CoA dehydrogenase, mitochondrial</fullName>
        <ecNumber evidence="4">1.3.8.1</ecNumber>
    </recommendedName>
    <alternativeName>
        <fullName evidence="8">Butyryl-CoA dehydrogenase</fullName>
    </alternativeName>
</protein>
<evidence type="ECO:0000256" key="3">
    <source>
        <dbReference type="ARBA" id="ARBA00009347"/>
    </source>
</evidence>
<dbReference type="PANTHER" id="PTHR43884:SF12">
    <property type="entry name" value="ISOVALERYL-COA DEHYDROGENASE, MITOCHONDRIAL-RELATED"/>
    <property type="match status" value="1"/>
</dbReference>
<dbReference type="EC" id="1.3.8.1" evidence="4"/>